<dbReference type="Proteomes" id="UP000664857">
    <property type="component" value="Unassembled WGS sequence"/>
</dbReference>
<reference evidence="2 3" key="1">
    <citation type="submission" date="2021-03" db="EMBL/GenBank/DDBJ databases">
        <title>Enterococcal diversity collection.</title>
        <authorList>
            <person name="Gilmore M.S."/>
            <person name="Schwartzman J."/>
            <person name="Van Tyne D."/>
            <person name="Martin M."/>
            <person name="Earl A.M."/>
            <person name="Manson A.L."/>
            <person name="Straub T."/>
            <person name="Salamzade R."/>
            <person name="Saavedra J."/>
            <person name="Lebreton F."/>
            <person name="Prichula J."/>
            <person name="Schaufler K."/>
            <person name="Gaca A."/>
            <person name="Sgardioli B."/>
            <person name="Wagenaar J."/>
            <person name="Strong T."/>
        </authorList>
    </citation>
    <scope>NUCLEOTIDE SEQUENCE [LARGE SCALE GENOMIC DNA]</scope>
    <source>
        <strain evidence="2 3">DIV0080</strain>
    </source>
</reference>
<keyword evidence="2" id="KW-0540">Nuclease</keyword>
<comment type="caution">
    <text evidence="2">The sequence shown here is derived from an EMBL/GenBank/DDBJ whole genome shotgun (WGS) entry which is preliminary data.</text>
</comment>
<dbReference type="EMBL" id="JAFLVX010000031">
    <property type="protein sequence ID" value="MBO0477626.1"/>
    <property type="molecule type" value="Genomic_DNA"/>
</dbReference>
<dbReference type="Gene3D" id="3.60.10.10">
    <property type="entry name" value="Endonuclease/exonuclease/phosphatase"/>
    <property type="match status" value="1"/>
</dbReference>
<evidence type="ECO:0000313" key="3">
    <source>
        <dbReference type="Proteomes" id="UP000664857"/>
    </source>
</evidence>
<organism evidence="2 3">
    <name type="scientific">Candidatus Vagococcus giribetii</name>
    <dbReference type="NCBI Taxonomy" id="2230876"/>
    <lineage>
        <taxon>Bacteria</taxon>
        <taxon>Bacillati</taxon>
        <taxon>Bacillota</taxon>
        <taxon>Bacilli</taxon>
        <taxon>Lactobacillales</taxon>
        <taxon>Enterococcaceae</taxon>
        <taxon>Vagococcus</taxon>
    </lineage>
</organism>
<evidence type="ECO:0000313" key="2">
    <source>
        <dbReference type="EMBL" id="MBO0477626.1"/>
    </source>
</evidence>
<dbReference type="PANTHER" id="PTHR12121:SF36">
    <property type="entry name" value="ENDONUCLEASE_EXONUCLEASE_PHOSPHATASE DOMAIN-CONTAINING PROTEIN"/>
    <property type="match status" value="1"/>
</dbReference>
<dbReference type="PANTHER" id="PTHR12121">
    <property type="entry name" value="CARBON CATABOLITE REPRESSOR PROTEIN 4"/>
    <property type="match status" value="1"/>
</dbReference>
<dbReference type="CDD" id="cd09083">
    <property type="entry name" value="EEP-1"/>
    <property type="match status" value="1"/>
</dbReference>
<dbReference type="InterPro" id="IPR036691">
    <property type="entry name" value="Endo/exonu/phosph_ase_sf"/>
</dbReference>
<dbReference type="RefSeq" id="WP_206967774.1">
    <property type="nucleotide sequence ID" value="NZ_JAFLVX010000031.1"/>
</dbReference>
<name>A0ABS3HVD0_9ENTE</name>
<keyword evidence="3" id="KW-1185">Reference proteome</keyword>
<dbReference type="GO" id="GO:0004519">
    <property type="term" value="F:endonuclease activity"/>
    <property type="evidence" value="ECO:0007669"/>
    <property type="project" value="UniProtKB-KW"/>
</dbReference>
<sequence>MRQLEVATYNVRVDTEADKEWAWDYRKEQVIDLIKYHDWDVFGVQEIRPNQVEDLSVLTAYEGFTQEREGDQTGEGLGIYYKKDLFTCVEKGYFWLSDTPDIPSIHEEAGCKRLCLWQVLHCPTSNHTFLVINTHLDHISDVARKEGMLVLLNRLKEKISLYPTLLLGDFNCEREEVIHKELEKTFLYPEDQTDVFLYGPKGTFQDFEYFREWKDLEHIDYILYKEMSCLKQGVLTDSCNLKYPSDHFPVVATFNFLS</sequence>
<evidence type="ECO:0000259" key="1">
    <source>
        <dbReference type="Pfam" id="PF03372"/>
    </source>
</evidence>
<dbReference type="SUPFAM" id="SSF56219">
    <property type="entry name" value="DNase I-like"/>
    <property type="match status" value="1"/>
</dbReference>
<dbReference type="Pfam" id="PF03372">
    <property type="entry name" value="Exo_endo_phos"/>
    <property type="match status" value="1"/>
</dbReference>
<keyword evidence="2" id="KW-0378">Hydrolase</keyword>
<feature type="domain" description="Endonuclease/exonuclease/phosphatase" evidence="1">
    <location>
        <begin position="7"/>
        <end position="247"/>
    </location>
</feature>
<dbReference type="InterPro" id="IPR050410">
    <property type="entry name" value="CCR4/nocturin_mRNA_transcr"/>
</dbReference>
<accession>A0ABS3HVD0</accession>
<keyword evidence="2" id="KW-0255">Endonuclease</keyword>
<proteinExistence type="predicted"/>
<dbReference type="InterPro" id="IPR005135">
    <property type="entry name" value="Endo/exonuclease/phosphatase"/>
</dbReference>
<gene>
    <name evidence="2" type="ORF">DOK76_11120</name>
</gene>
<protein>
    <submittedName>
        <fullName evidence="2">Endonuclease/exonuclease/phosphatase family protein</fullName>
    </submittedName>
</protein>